<keyword evidence="9" id="KW-0833">Ubl conjugation pathway</keyword>
<comment type="subcellular location">
    <subcellularLocation>
        <location evidence="2">Membrane</location>
        <topology evidence="2">Single-pass membrane protein</topology>
    </subcellularLocation>
</comment>
<dbReference type="PROSITE" id="PS50089">
    <property type="entry name" value="ZF_RING_2"/>
    <property type="match status" value="1"/>
</dbReference>
<keyword evidence="5" id="KW-0808">Transferase</keyword>
<sequence length="232" mass="26061">MSEGYSCGCSDSDSSCGCWSTAASATATATATAATRSEASTELRLYRAFIFCVPIFFTLILLFLFYLFYLRPRTRLHWITNFGLPNDHNHNAISTAELGLNKELREMLPIIVYKESFSVKDTQCSVCLIDYQPDDRLQQIPACRHTFHMSCIDLWLTTHTTCPLCRFSLLTIAKSSTHTSDMQSQSQNNEEAQTVELSESRSTMHTETTVLRNVSGEVAISAPCIDVERQNE</sequence>
<evidence type="ECO:0000256" key="1">
    <source>
        <dbReference type="ARBA" id="ARBA00000900"/>
    </source>
</evidence>
<dbReference type="GO" id="GO:0016020">
    <property type="term" value="C:membrane"/>
    <property type="evidence" value="ECO:0007669"/>
    <property type="project" value="UniProtKB-SubCell"/>
</dbReference>
<dbReference type="Proteomes" id="UP001374535">
    <property type="component" value="Chromosome 7"/>
</dbReference>
<keyword evidence="10" id="KW-0862">Zinc</keyword>
<dbReference type="EC" id="2.3.2.27" evidence="4"/>
<evidence type="ECO:0000256" key="4">
    <source>
        <dbReference type="ARBA" id="ARBA00012483"/>
    </source>
</evidence>
<keyword evidence="11 16" id="KW-1133">Transmembrane helix</keyword>
<comment type="pathway">
    <text evidence="3">Protein modification; protein ubiquitination.</text>
</comment>
<evidence type="ECO:0000256" key="15">
    <source>
        <dbReference type="SAM" id="MobiDB-lite"/>
    </source>
</evidence>
<evidence type="ECO:0000256" key="7">
    <source>
        <dbReference type="ARBA" id="ARBA00022723"/>
    </source>
</evidence>
<evidence type="ECO:0000256" key="6">
    <source>
        <dbReference type="ARBA" id="ARBA00022692"/>
    </source>
</evidence>
<evidence type="ECO:0000256" key="2">
    <source>
        <dbReference type="ARBA" id="ARBA00004167"/>
    </source>
</evidence>
<dbReference type="GO" id="GO:0061630">
    <property type="term" value="F:ubiquitin protein ligase activity"/>
    <property type="evidence" value="ECO:0007669"/>
    <property type="project" value="UniProtKB-EC"/>
</dbReference>
<gene>
    <name evidence="18" type="ORF">V8G54_024615</name>
</gene>
<evidence type="ECO:0000256" key="3">
    <source>
        <dbReference type="ARBA" id="ARBA00004906"/>
    </source>
</evidence>
<comment type="catalytic activity">
    <reaction evidence="1">
        <text>S-ubiquitinyl-[E2 ubiquitin-conjugating enzyme]-L-cysteine + [acceptor protein]-L-lysine = [E2 ubiquitin-conjugating enzyme]-L-cysteine + N(6)-ubiquitinyl-[acceptor protein]-L-lysine.</text>
        <dbReference type="EC" id="2.3.2.27"/>
    </reaction>
</comment>
<dbReference type="InterPro" id="IPR013083">
    <property type="entry name" value="Znf_RING/FYVE/PHD"/>
</dbReference>
<evidence type="ECO:0000313" key="18">
    <source>
        <dbReference type="EMBL" id="WVZ03809.1"/>
    </source>
</evidence>
<dbReference type="Gene3D" id="3.30.40.10">
    <property type="entry name" value="Zinc/RING finger domain, C3HC4 (zinc finger)"/>
    <property type="match status" value="1"/>
</dbReference>
<evidence type="ECO:0000256" key="8">
    <source>
        <dbReference type="ARBA" id="ARBA00022771"/>
    </source>
</evidence>
<feature type="compositionally biased region" description="Polar residues" evidence="15">
    <location>
        <begin position="178"/>
        <end position="197"/>
    </location>
</feature>
<keyword evidence="7" id="KW-0479">Metal-binding</keyword>
<proteinExistence type="inferred from homology"/>
<name>A0AAQ3N675_VIGMU</name>
<evidence type="ECO:0000256" key="10">
    <source>
        <dbReference type="ARBA" id="ARBA00022833"/>
    </source>
</evidence>
<dbReference type="EMBL" id="CP144694">
    <property type="protein sequence ID" value="WVZ03809.1"/>
    <property type="molecule type" value="Genomic_DNA"/>
</dbReference>
<dbReference type="GO" id="GO:0016567">
    <property type="term" value="P:protein ubiquitination"/>
    <property type="evidence" value="ECO:0007669"/>
    <property type="project" value="InterPro"/>
</dbReference>
<dbReference type="CDD" id="cd16461">
    <property type="entry name" value="RING-H2_EL5-like"/>
    <property type="match status" value="1"/>
</dbReference>
<evidence type="ECO:0000256" key="12">
    <source>
        <dbReference type="ARBA" id="ARBA00023136"/>
    </source>
</evidence>
<feature type="region of interest" description="Disordered" evidence="15">
    <location>
        <begin position="178"/>
        <end position="205"/>
    </location>
</feature>
<dbReference type="PANTHER" id="PTHR46913">
    <property type="entry name" value="RING-H2 FINGER PROTEIN ATL16"/>
    <property type="match status" value="1"/>
</dbReference>
<dbReference type="SUPFAM" id="SSF57850">
    <property type="entry name" value="RING/U-box"/>
    <property type="match status" value="1"/>
</dbReference>
<evidence type="ECO:0000256" key="13">
    <source>
        <dbReference type="ARBA" id="ARBA00024209"/>
    </source>
</evidence>
<evidence type="ECO:0000313" key="19">
    <source>
        <dbReference type="Proteomes" id="UP001374535"/>
    </source>
</evidence>
<comment type="similarity">
    <text evidence="13">Belongs to the RING-type zinc finger family. ATL subfamily.</text>
</comment>
<evidence type="ECO:0000259" key="17">
    <source>
        <dbReference type="PROSITE" id="PS50089"/>
    </source>
</evidence>
<keyword evidence="6 16" id="KW-0812">Transmembrane</keyword>
<reference evidence="18 19" key="1">
    <citation type="journal article" date="2023" name="Life. Sci Alliance">
        <title>Evolutionary insights into 3D genome organization and epigenetic landscape of Vigna mungo.</title>
        <authorList>
            <person name="Junaid A."/>
            <person name="Singh B."/>
            <person name="Bhatia S."/>
        </authorList>
    </citation>
    <scope>NUCLEOTIDE SEQUENCE [LARGE SCALE GENOMIC DNA]</scope>
    <source>
        <strain evidence="18">Urdbean</strain>
    </source>
</reference>
<dbReference type="GO" id="GO:0008270">
    <property type="term" value="F:zinc ion binding"/>
    <property type="evidence" value="ECO:0007669"/>
    <property type="project" value="UniProtKB-KW"/>
</dbReference>
<feature type="domain" description="RING-type" evidence="17">
    <location>
        <begin position="124"/>
        <end position="166"/>
    </location>
</feature>
<evidence type="ECO:0000256" key="16">
    <source>
        <dbReference type="SAM" id="Phobius"/>
    </source>
</evidence>
<keyword evidence="8 14" id="KW-0863">Zinc-finger</keyword>
<evidence type="ECO:0000256" key="11">
    <source>
        <dbReference type="ARBA" id="ARBA00022989"/>
    </source>
</evidence>
<keyword evidence="12 16" id="KW-0472">Membrane</keyword>
<dbReference type="PANTHER" id="PTHR46913:SF23">
    <property type="entry name" value="E3 UBIQUITIN-PROTEIN LIGASE RHA4A-RELATED"/>
    <property type="match status" value="1"/>
</dbReference>
<accession>A0AAQ3N675</accession>
<dbReference type="InterPro" id="IPR044600">
    <property type="entry name" value="ATL1/ATL16-like"/>
</dbReference>
<dbReference type="Pfam" id="PF13639">
    <property type="entry name" value="zf-RING_2"/>
    <property type="match status" value="1"/>
</dbReference>
<protein>
    <recommendedName>
        <fullName evidence="4">RING-type E3 ubiquitin transferase</fullName>
        <ecNumber evidence="4">2.3.2.27</ecNumber>
    </recommendedName>
</protein>
<evidence type="ECO:0000256" key="9">
    <source>
        <dbReference type="ARBA" id="ARBA00022786"/>
    </source>
</evidence>
<dbReference type="AlphaFoldDB" id="A0AAQ3N675"/>
<dbReference type="FunFam" id="3.30.40.10:FF:000503">
    <property type="entry name" value="RING-H2 finger protein ATL7"/>
    <property type="match status" value="1"/>
</dbReference>
<evidence type="ECO:0000256" key="5">
    <source>
        <dbReference type="ARBA" id="ARBA00022679"/>
    </source>
</evidence>
<dbReference type="InterPro" id="IPR001841">
    <property type="entry name" value="Znf_RING"/>
</dbReference>
<organism evidence="18 19">
    <name type="scientific">Vigna mungo</name>
    <name type="common">Black gram</name>
    <name type="synonym">Phaseolus mungo</name>
    <dbReference type="NCBI Taxonomy" id="3915"/>
    <lineage>
        <taxon>Eukaryota</taxon>
        <taxon>Viridiplantae</taxon>
        <taxon>Streptophyta</taxon>
        <taxon>Embryophyta</taxon>
        <taxon>Tracheophyta</taxon>
        <taxon>Spermatophyta</taxon>
        <taxon>Magnoliopsida</taxon>
        <taxon>eudicotyledons</taxon>
        <taxon>Gunneridae</taxon>
        <taxon>Pentapetalae</taxon>
        <taxon>rosids</taxon>
        <taxon>fabids</taxon>
        <taxon>Fabales</taxon>
        <taxon>Fabaceae</taxon>
        <taxon>Papilionoideae</taxon>
        <taxon>50 kb inversion clade</taxon>
        <taxon>NPAAA clade</taxon>
        <taxon>indigoferoid/millettioid clade</taxon>
        <taxon>Phaseoleae</taxon>
        <taxon>Vigna</taxon>
    </lineage>
</organism>
<keyword evidence="19" id="KW-1185">Reference proteome</keyword>
<evidence type="ECO:0000256" key="14">
    <source>
        <dbReference type="PROSITE-ProRule" id="PRU00175"/>
    </source>
</evidence>
<feature type="transmembrane region" description="Helical" evidence="16">
    <location>
        <begin position="45"/>
        <end position="69"/>
    </location>
</feature>
<dbReference type="SMART" id="SM00184">
    <property type="entry name" value="RING"/>
    <property type="match status" value="1"/>
</dbReference>